<evidence type="ECO:0000313" key="4">
    <source>
        <dbReference type="EMBL" id="KAG2212143.1"/>
    </source>
</evidence>
<dbReference type="Proteomes" id="UP000646827">
    <property type="component" value="Unassembled WGS sequence"/>
</dbReference>
<feature type="domain" description="Serine/threonine-protein phosphatase 4 regulatory subunit 3-like central" evidence="3">
    <location>
        <begin position="1"/>
        <end position="112"/>
    </location>
</feature>
<dbReference type="GO" id="GO:0030289">
    <property type="term" value="C:protein phosphatase 4 complex"/>
    <property type="evidence" value="ECO:0007669"/>
    <property type="project" value="TreeGrafter"/>
</dbReference>
<accession>A0A8H7RM28</accession>
<dbReference type="PANTHER" id="PTHR23318:SF0">
    <property type="entry name" value="SERINE_THREONINE-PROTEIN PHOSPHATASE 4 REGULATORY SUBUNIT 3"/>
    <property type="match status" value="1"/>
</dbReference>
<dbReference type="OrthoDB" id="27483at2759"/>
<keyword evidence="2" id="KW-0539">Nucleus</keyword>
<comment type="subcellular location">
    <subcellularLocation>
        <location evidence="1">Nucleus</location>
    </subcellularLocation>
</comment>
<dbReference type="InterPro" id="IPR006887">
    <property type="entry name" value="P4R3-like_central_dom"/>
</dbReference>
<dbReference type="AlphaFoldDB" id="A0A8H7RM28"/>
<name>A0A8H7RM28_9FUNG</name>
<evidence type="ECO:0000256" key="1">
    <source>
        <dbReference type="ARBA" id="ARBA00004123"/>
    </source>
</evidence>
<organism evidence="4 5">
    <name type="scientific">Circinella minor</name>
    <dbReference type="NCBI Taxonomy" id="1195481"/>
    <lineage>
        <taxon>Eukaryota</taxon>
        <taxon>Fungi</taxon>
        <taxon>Fungi incertae sedis</taxon>
        <taxon>Mucoromycota</taxon>
        <taxon>Mucoromycotina</taxon>
        <taxon>Mucoromycetes</taxon>
        <taxon>Mucorales</taxon>
        <taxon>Lichtheimiaceae</taxon>
        <taxon>Circinella</taxon>
    </lineage>
</organism>
<gene>
    <name evidence="4" type="ORF">INT45_013606</name>
</gene>
<sequence length="132" mass="14484">MARAVQTSARAGLARTLAKHGLFDMFPFALCVDDEILRTHATNILASILELDAYLFREYTIEQTRTMDPENTTLGTVLKRFALDTGPGLKIQSAEIIKTSMDLGNGTMVASTMAVEAISHESVKNKIILLLK</sequence>
<dbReference type="PANTHER" id="PTHR23318">
    <property type="entry name" value="ATP SYNTHASE GAMMA-RELATED"/>
    <property type="match status" value="1"/>
</dbReference>
<reference evidence="4 5" key="1">
    <citation type="submission" date="2020-12" db="EMBL/GenBank/DDBJ databases">
        <title>Metabolic potential, ecology and presence of endohyphal bacteria is reflected in genomic diversity of Mucoromycotina.</title>
        <authorList>
            <person name="Muszewska A."/>
            <person name="Okrasinska A."/>
            <person name="Steczkiewicz K."/>
            <person name="Drgas O."/>
            <person name="Orlowska M."/>
            <person name="Perlinska-Lenart U."/>
            <person name="Aleksandrzak-Piekarczyk T."/>
            <person name="Szatraj K."/>
            <person name="Zielenkiewicz U."/>
            <person name="Pilsyk S."/>
            <person name="Malc E."/>
            <person name="Mieczkowski P."/>
            <person name="Kruszewska J.S."/>
            <person name="Biernat P."/>
            <person name="Pawlowska J."/>
        </authorList>
    </citation>
    <scope>NUCLEOTIDE SEQUENCE [LARGE SCALE GENOMIC DNA]</scope>
    <source>
        <strain evidence="4 5">CBS 142.35</strain>
    </source>
</reference>
<dbReference type="EMBL" id="JAEPRB010000780">
    <property type="protein sequence ID" value="KAG2212143.1"/>
    <property type="molecule type" value="Genomic_DNA"/>
</dbReference>
<dbReference type="GO" id="GO:0005654">
    <property type="term" value="C:nucleoplasm"/>
    <property type="evidence" value="ECO:0007669"/>
    <property type="project" value="TreeGrafter"/>
</dbReference>
<protein>
    <recommendedName>
        <fullName evidence="3">Serine/threonine-protein phosphatase 4 regulatory subunit 3-like central domain-containing protein</fullName>
    </recommendedName>
</protein>
<evidence type="ECO:0000259" key="3">
    <source>
        <dbReference type="Pfam" id="PF04802"/>
    </source>
</evidence>
<dbReference type="GO" id="GO:0072542">
    <property type="term" value="F:protein phosphatase activator activity"/>
    <property type="evidence" value="ECO:0007669"/>
    <property type="project" value="TreeGrafter"/>
</dbReference>
<dbReference type="Pfam" id="PF04802">
    <property type="entry name" value="PP4R3"/>
    <property type="match status" value="1"/>
</dbReference>
<evidence type="ECO:0000256" key="2">
    <source>
        <dbReference type="ARBA" id="ARBA00023242"/>
    </source>
</evidence>
<keyword evidence="5" id="KW-1185">Reference proteome</keyword>
<proteinExistence type="predicted"/>
<comment type="caution">
    <text evidence="4">The sequence shown here is derived from an EMBL/GenBank/DDBJ whole genome shotgun (WGS) entry which is preliminary data.</text>
</comment>
<dbReference type="InterPro" id="IPR051137">
    <property type="entry name" value="PP4R3-like"/>
</dbReference>
<dbReference type="GO" id="GO:0006974">
    <property type="term" value="P:DNA damage response"/>
    <property type="evidence" value="ECO:0007669"/>
    <property type="project" value="TreeGrafter"/>
</dbReference>
<evidence type="ECO:0000313" key="5">
    <source>
        <dbReference type="Proteomes" id="UP000646827"/>
    </source>
</evidence>